<evidence type="ECO:0000256" key="1">
    <source>
        <dbReference type="SAM" id="SignalP"/>
    </source>
</evidence>
<evidence type="ECO:0000259" key="2">
    <source>
        <dbReference type="Pfam" id="PF12571"/>
    </source>
</evidence>
<feature type="chain" id="PRO_5047087036" description="Phage tail fibre protein N-terminal domain-containing protein" evidence="1">
    <location>
        <begin position="18"/>
        <end position="377"/>
    </location>
</feature>
<dbReference type="Pfam" id="PF12571">
    <property type="entry name" value="Phage_tail_fib"/>
    <property type="match status" value="1"/>
</dbReference>
<dbReference type="EMBL" id="BSOP01000018">
    <property type="protein sequence ID" value="GLR51278.1"/>
    <property type="molecule type" value="Genomic_DNA"/>
</dbReference>
<protein>
    <recommendedName>
        <fullName evidence="2">Phage tail fibre protein N-terminal domain-containing protein</fullName>
    </recommendedName>
</protein>
<dbReference type="PANTHER" id="PTHR35191:SF1">
    <property type="entry name" value="PROPHAGE SIDE TAIL FIBER PROTEIN HOMOLOG STFQ-RELATED"/>
    <property type="match status" value="1"/>
</dbReference>
<comment type="caution">
    <text evidence="3">The sequence shown here is derived from an EMBL/GenBank/DDBJ whole genome shotgun (WGS) entry which is preliminary data.</text>
</comment>
<dbReference type="InterPro" id="IPR021251">
    <property type="entry name" value="DUF2793"/>
</dbReference>
<proteinExistence type="predicted"/>
<keyword evidence="4" id="KW-1185">Reference proteome</keyword>
<dbReference type="InterPro" id="IPR022225">
    <property type="entry name" value="Phage_tail_fibre_N"/>
</dbReference>
<accession>A0ABQ5ZF45</accession>
<keyword evidence="1" id="KW-0732">Signal</keyword>
<evidence type="ECO:0000313" key="3">
    <source>
        <dbReference type="EMBL" id="GLR51278.1"/>
    </source>
</evidence>
<dbReference type="RefSeq" id="WP_244768377.1">
    <property type="nucleotide sequence ID" value="NZ_BSOP01000018.1"/>
</dbReference>
<feature type="signal peptide" evidence="1">
    <location>
        <begin position="1"/>
        <end position="17"/>
    </location>
</feature>
<dbReference type="InterPro" id="IPR051934">
    <property type="entry name" value="Phage_Tail_Fiber_Structural"/>
</dbReference>
<sequence length="377" mass="39383">MKTVVTLAGLAKFAAAAAEGGSPVVLAHLAVGDGNGQPIEPGQNMSALVNERHRAPVLSSTISLENPNWLIVKAIVPGAAGPWWIRELGLFDESGALLVVAQYPDTYKAVASEGVETSLEVTVTITVTSTSNVQVAPNSENYATQEWVLSRKVSISQLTGLPFIPVKSFTTALPPSSPAIGDLFAIPPGAGGAWANHAQRIAEWSGASWTILIPPDGHLIGTPNGKCYWRAGGIYSEVSLAAFATLAEHLAGVSLAKMTNPAGVKAMLDALKTDLLGYIGGLVIATGNVNADWGQKIYCDTSGGAISVTLPVPADQPVGGKRVAIEIYRFGANAVTVMRNGQPIAGLAEHFSIDRDKVGVRAVWVGTTWRLHPEVVA</sequence>
<reference evidence="4" key="1">
    <citation type="journal article" date="2019" name="Int. J. Syst. Evol. Microbiol.">
        <title>The Global Catalogue of Microorganisms (GCM) 10K type strain sequencing project: providing services to taxonomists for standard genome sequencing and annotation.</title>
        <authorList>
            <consortium name="The Broad Institute Genomics Platform"/>
            <consortium name="The Broad Institute Genome Sequencing Center for Infectious Disease"/>
            <person name="Wu L."/>
            <person name="Ma J."/>
        </authorList>
    </citation>
    <scope>NUCLEOTIDE SEQUENCE [LARGE SCALE GENOMIC DNA]</scope>
    <source>
        <strain evidence="4">NBRC 102122</strain>
    </source>
</reference>
<dbReference type="PANTHER" id="PTHR35191">
    <property type="entry name" value="PROPHAGE SIDE TAIL FIBER PROTEIN HOMOLOG STFQ-RELATED"/>
    <property type="match status" value="1"/>
</dbReference>
<organism evidence="3 4">
    <name type="scientific">Shinella yambaruensis</name>
    <dbReference type="NCBI Taxonomy" id="415996"/>
    <lineage>
        <taxon>Bacteria</taxon>
        <taxon>Pseudomonadati</taxon>
        <taxon>Pseudomonadota</taxon>
        <taxon>Alphaproteobacteria</taxon>
        <taxon>Hyphomicrobiales</taxon>
        <taxon>Rhizobiaceae</taxon>
        <taxon>Shinella</taxon>
    </lineage>
</organism>
<name>A0ABQ5ZF45_9HYPH</name>
<feature type="domain" description="Phage tail fibre protein N-terminal" evidence="2">
    <location>
        <begin position="2"/>
        <end position="134"/>
    </location>
</feature>
<evidence type="ECO:0000313" key="4">
    <source>
        <dbReference type="Proteomes" id="UP001156702"/>
    </source>
</evidence>
<dbReference type="Proteomes" id="UP001156702">
    <property type="component" value="Unassembled WGS sequence"/>
</dbReference>
<dbReference type="Pfam" id="PF10983">
    <property type="entry name" value="DUF2793"/>
    <property type="match status" value="1"/>
</dbReference>
<gene>
    <name evidence="3" type="ORF">GCM10007923_24860</name>
</gene>